<dbReference type="Pfam" id="PF19568">
    <property type="entry name" value="Spore_III_AA"/>
    <property type="match status" value="1"/>
</dbReference>
<evidence type="ECO:0000313" key="4">
    <source>
        <dbReference type="EMBL" id="OPX47883.1"/>
    </source>
</evidence>
<proteinExistence type="predicted"/>
<evidence type="ECO:0000259" key="3">
    <source>
        <dbReference type="SMART" id="SM00382"/>
    </source>
</evidence>
<dbReference type="Proteomes" id="UP000191448">
    <property type="component" value="Unassembled WGS sequence"/>
</dbReference>
<evidence type="ECO:0000313" key="5">
    <source>
        <dbReference type="Proteomes" id="UP000191448"/>
    </source>
</evidence>
<gene>
    <name evidence="4" type="ORF">CLTHE_14540</name>
</gene>
<keyword evidence="1" id="KW-0547">Nucleotide-binding</keyword>
<dbReference type="PANTHER" id="PTHR20953">
    <property type="entry name" value="KINASE-RELATED"/>
    <property type="match status" value="1"/>
</dbReference>
<name>A0A1V4SV58_9CLOT</name>
<dbReference type="InterPro" id="IPR027417">
    <property type="entry name" value="P-loop_NTPase"/>
</dbReference>
<accession>A0A1V4SV58</accession>
<evidence type="ECO:0000256" key="2">
    <source>
        <dbReference type="ARBA" id="ARBA00022840"/>
    </source>
</evidence>
<organism evidence="4 5">
    <name type="scientific">Clostridium thermobutyricum DSM 4928</name>
    <dbReference type="NCBI Taxonomy" id="1121339"/>
    <lineage>
        <taxon>Bacteria</taxon>
        <taxon>Bacillati</taxon>
        <taxon>Bacillota</taxon>
        <taxon>Clostridia</taxon>
        <taxon>Eubacteriales</taxon>
        <taxon>Clostridiaceae</taxon>
        <taxon>Clostridium</taxon>
    </lineage>
</organism>
<protein>
    <recommendedName>
        <fullName evidence="3">AAA+ ATPase domain-containing protein</fullName>
    </recommendedName>
</protein>
<dbReference type="InterPro" id="IPR045735">
    <property type="entry name" value="Spore_III_AA_AAA+_ATPase"/>
</dbReference>
<reference evidence="4 5" key="1">
    <citation type="submission" date="2016-02" db="EMBL/GenBank/DDBJ databases">
        <title>Genome sequence of Clostridium thermobutyricum DSM 4928.</title>
        <authorList>
            <person name="Poehlein A."/>
            <person name="Daniel R."/>
        </authorList>
    </citation>
    <scope>NUCLEOTIDE SEQUENCE [LARGE SCALE GENOMIC DNA]</scope>
    <source>
        <strain evidence="4 5">DSM 4928</strain>
    </source>
</reference>
<sequence length="311" mass="35181">MYKRDDFLSIFPERLKDKLKEYSKEGIQEIRVKVNKPVIIYRGLGEVVLNYRASLEEIKYILKRISMYSIYAYEEEIKRGFITIKGGHRVGLAGECVMDGEKVKTIKNISSINLRITKEILGCSKKVIPHITENNQVLNTIIISPPKCGKTTILRDLSRVISSGTSDGKLDGKKVVIIDERSEIAASYEGIPQMDIGIRTDVLDNCYKKEGLIMAVRSLSPEVIICDEIGREEEVNEIKNAFNSGVKVVFSVHGQGIEDLYKREGLDELLKRDIVDRILVLANREGNFYIDKVYKKNLQGGFKCLNVCGLV</sequence>
<dbReference type="Gene3D" id="3.40.50.300">
    <property type="entry name" value="P-loop containing nucleotide triphosphate hydrolases"/>
    <property type="match status" value="1"/>
</dbReference>
<comment type="caution">
    <text evidence="4">The sequence shown here is derived from an EMBL/GenBank/DDBJ whole genome shotgun (WGS) entry which is preliminary data.</text>
</comment>
<dbReference type="OrthoDB" id="9768243at2"/>
<dbReference type="NCBIfam" id="TIGR02858">
    <property type="entry name" value="spore_III_AA"/>
    <property type="match status" value="1"/>
</dbReference>
<dbReference type="SUPFAM" id="SSF52540">
    <property type="entry name" value="P-loop containing nucleoside triphosphate hydrolases"/>
    <property type="match status" value="1"/>
</dbReference>
<dbReference type="EMBL" id="LTAY01000037">
    <property type="protein sequence ID" value="OPX47883.1"/>
    <property type="molecule type" value="Genomic_DNA"/>
</dbReference>
<dbReference type="AlphaFoldDB" id="A0A1V4SV58"/>
<feature type="domain" description="AAA+ ATPase" evidence="3">
    <location>
        <begin position="136"/>
        <end position="285"/>
    </location>
</feature>
<dbReference type="InterPro" id="IPR003593">
    <property type="entry name" value="AAA+_ATPase"/>
</dbReference>
<evidence type="ECO:0000256" key="1">
    <source>
        <dbReference type="ARBA" id="ARBA00022741"/>
    </source>
</evidence>
<dbReference type="GO" id="GO:0005524">
    <property type="term" value="F:ATP binding"/>
    <property type="evidence" value="ECO:0007669"/>
    <property type="project" value="UniProtKB-KW"/>
</dbReference>
<dbReference type="InterPro" id="IPR014217">
    <property type="entry name" value="Spore_III_AA"/>
</dbReference>
<dbReference type="SMART" id="SM00382">
    <property type="entry name" value="AAA"/>
    <property type="match status" value="1"/>
</dbReference>
<dbReference type="RefSeq" id="WP_080022660.1">
    <property type="nucleotide sequence ID" value="NZ_LTAY01000037.1"/>
</dbReference>
<dbReference type="PANTHER" id="PTHR20953:SF3">
    <property type="entry name" value="P-LOOP CONTAINING NUCLEOSIDE TRIPHOSPHATE HYDROLASES SUPERFAMILY PROTEIN"/>
    <property type="match status" value="1"/>
</dbReference>
<keyword evidence="2" id="KW-0067">ATP-binding</keyword>